<dbReference type="PROSITE" id="PS51257">
    <property type="entry name" value="PROKAR_LIPOPROTEIN"/>
    <property type="match status" value="1"/>
</dbReference>
<dbReference type="OrthoDB" id="86940at2"/>
<feature type="region of interest" description="Disordered" evidence="1">
    <location>
        <begin position="29"/>
        <end position="87"/>
    </location>
</feature>
<accession>A0A081NW22</accession>
<dbReference type="RefSeq" id="WP_036690748.1">
    <property type="nucleotide sequence ID" value="NZ_JNVM01000033.1"/>
</dbReference>
<dbReference type="Proteomes" id="UP000028123">
    <property type="component" value="Unassembled WGS sequence"/>
</dbReference>
<dbReference type="eggNOG" id="ENOG5032BYE">
    <property type="taxonomic scope" value="Bacteria"/>
</dbReference>
<evidence type="ECO:0000256" key="2">
    <source>
        <dbReference type="SAM" id="SignalP"/>
    </source>
</evidence>
<sequence>MQSRFFSQTMKCLMIMVFLAAAVGCEKSTEDKPGATQKDASNQLEDTKQNAEASQPQARAQTQAPSPSQLPSEPQSKAQPEPQQTGAAQDIRNLSSLIPAGKALSLLSNGQKAIARGDLNKDGMDDLAIIVEDPKDSMTERDLILFFGNAAGAYEQSIYAKEAILCKDCGGVFGEPLEELSIKNNTLLFSFHGGSSDRWYSKYRFQYRDRDWVLIGYTGGSYHTMDVYRGEEEDINLLTGDFILKKSDKNDPGGKLIQTEKGKRPKRKLVKLGEFKGKIYDETVIERVEADKGNRDITPSPDRQFVFFTKEKNETNFIWNIDEAQPKEIIGIASRVGYAIWSPNSKWLMVDSGTSPIRTGQLVDPASGKIILEVSYLGAGQISFSPDNSRLLYARGSEDLPSIKDRHVDGGRISVIVLDLGTGKEKIVKQGTETFDYDFPEWKDDHQISYTKTTNSVAQGKLLHTDIQETMKLEE</sequence>
<evidence type="ECO:0000313" key="3">
    <source>
        <dbReference type="EMBL" id="KEQ22645.1"/>
    </source>
</evidence>
<dbReference type="EMBL" id="JNVM01000033">
    <property type="protein sequence ID" value="KEQ22645.1"/>
    <property type="molecule type" value="Genomic_DNA"/>
</dbReference>
<evidence type="ECO:0000313" key="4">
    <source>
        <dbReference type="Proteomes" id="UP000028123"/>
    </source>
</evidence>
<feature type="compositionally biased region" description="Low complexity" evidence="1">
    <location>
        <begin position="63"/>
        <end position="76"/>
    </location>
</feature>
<feature type="signal peptide" evidence="2">
    <location>
        <begin position="1"/>
        <end position="22"/>
    </location>
</feature>
<reference evidence="3 4" key="1">
    <citation type="submission" date="2014-06" db="EMBL/GenBank/DDBJ databases">
        <title>Draft genome sequence of Paenibacillus sp. MSt1.</title>
        <authorList>
            <person name="Aw Y.K."/>
            <person name="Ong K.S."/>
            <person name="Gan H.M."/>
            <person name="Lee S.M."/>
        </authorList>
    </citation>
    <scope>NUCLEOTIDE SEQUENCE [LARGE SCALE GENOMIC DNA]</scope>
    <source>
        <strain evidence="3 4">MSt1</strain>
    </source>
</reference>
<gene>
    <name evidence="3" type="ORF">ET33_22335</name>
</gene>
<dbReference type="SUPFAM" id="SSF82171">
    <property type="entry name" value="DPP6 N-terminal domain-like"/>
    <property type="match status" value="1"/>
</dbReference>
<feature type="compositionally biased region" description="Polar residues" evidence="1">
    <location>
        <begin position="77"/>
        <end position="87"/>
    </location>
</feature>
<comment type="caution">
    <text evidence="3">The sequence shown here is derived from an EMBL/GenBank/DDBJ whole genome shotgun (WGS) entry which is preliminary data.</text>
</comment>
<protein>
    <recommendedName>
        <fullName evidence="5">Lipoprotein</fullName>
    </recommendedName>
</protein>
<proteinExistence type="predicted"/>
<dbReference type="AlphaFoldDB" id="A0A081NW22"/>
<evidence type="ECO:0008006" key="5">
    <source>
        <dbReference type="Google" id="ProtNLM"/>
    </source>
</evidence>
<evidence type="ECO:0000256" key="1">
    <source>
        <dbReference type="SAM" id="MobiDB-lite"/>
    </source>
</evidence>
<feature type="chain" id="PRO_5038806131" description="Lipoprotein" evidence="2">
    <location>
        <begin position="23"/>
        <end position="475"/>
    </location>
</feature>
<keyword evidence="4" id="KW-1185">Reference proteome</keyword>
<name>A0A081NW22_9BACL</name>
<feature type="compositionally biased region" description="Polar residues" evidence="1">
    <location>
        <begin position="38"/>
        <end position="62"/>
    </location>
</feature>
<keyword evidence="2" id="KW-0732">Signal</keyword>
<dbReference type="InterPro" id="IPR011042">
    <property type="entry name" value="6-blade_b-propeller_TolB-like"/>
</dbReference>
<organism evidence="3 4">
    <name type="scientific">Paenibacillus tyrfis</name>
    <dbReference type="NCBI Taxonomy" id="1501230"/>
    <lineage>
        <taxon>Bacteria</taxon>
        <taxon>Bacillati</taxon>
        <taxon>Bacillota</taxon>
        <taxon>Bacilli</taxon>
        <taxon>Bacillales</taxon>
        <taxon>Paenibacillaceae</taxon>
        <taxon>Paenibacillus</taxon>
    </lineage>
</organism>
<dbReference type="Gene3D" id="2.120.10.30">
    <property type="entry name" value="TolB, C-terminal domain"/>
    <property type="match status" value="1"/>
</dbReference>